<accession>A0A6M4A790</accession>
<organism evidence="3 4">
    <name type="scientific">Undibacterium piscinae</name>
    <dbReference type="NCBI Taxonomy" id="2495591"/>
    <lineage>
        <taxon>Bacteria</taxon>
        <taxon>Pseudomonadati</taxon>
        <taxon>Pseudomonadota</taxon>
        <taxon>Betaproteobacteria</taxon>
        <taxon>Burkholderiales</taxon>
        <taxon>Oxalobacteraceae</taxon>
        <taxon>Undibacterium</taxon>
    </lineage>
</organism>
<dbReference type="Proteomes" id="UP000274350">
    <property type="component" value="Chromosome"/>
</dbReference>
<dbReference type="InterPro" id="IPR052177">
    <property type="entry name" value="Divisome_Glycosyl_Hydrolase"/>
</dbReference>
<reference evidence="3 4" key="1">
    <citation type="journal article" date="2019" name="Int. J. Syst. Evol. Microbiol.">
        <title>Undibacterium piscinae sp. nov., isolated from Korean shiner intestine.</title>
        <authorList>
            <person name="Lee S.Y."/>
            <person name="Kang W."/>
            <person name="Kim P.S."/>
            <person name="Kim H.S."/>
            <person name="Sung H."/>
            <person name="Shin N.R."/>
            <person name="Whon T.W."/>
            <person name="Yun J.H."/>
            <person name="Lee J.Y."/>
            <person name="Lee J.Y."/>
            <person name="Jung M.J."/>
            <person name="Jeong Y.S."/>
            <person name="Tak E.J."/>
            <person name="Han J.E."/>
            <person name="Hyun D.W."/>
            <person name="Kang M.S."/>
            <person name="Lee K.E."/>
            <person name="Lee B.H."/>
            <person name="Bae J.W."/>
        </authorList>
    </citation>
    <scope>NUCLEOTIDE SEQUENCE [LARGE SCALE GENOMIC DNA]</scope>
    <source>
        <strain evidence="3 4">S11R28</strain>
    </source>
</reference>
<dbReference type="Gene3D" id="3.20.20.80">
    <property type="entry name" value="Glycosidases"/>
    <property type="match status" value="1"/>
</dbReference>
<evidence type="ECO:0000313" key="4">
    <source>
        <dbReference type="Proteomes" id="UP000274350"/>
    </source>
</evidence>
<dbReference type="SUPFAM" id="SSF51445">
    <property type="entry name" value="(Trans)glycosidases"/>
    <property type="match status" value="1"/>
</dbReference>
<keyword evidence="4" id="KW-1185">Reference proteome</keyword>
<evidence type="ECO:0000259" key="2">
    <source>
        <dbReference type="Pfam" id="PF02638"/>
    </source>
</evidence>
<evidence type="ECO:0000256" key="1">
    <source>
        <dbReference type="ARBA" id="ARBA00022729"/>
    </source>
</evidence>
<dbReference type="PANTHER" id="PTHR43405">
    <property type="entry name" value="GLYCOSYL HYDROLASE DIGH"/>
    <property type="match status" value="1"/>
</dbReference>
<dbReference type="PANTHER" id="PTHR43405:SF1">
    <property type="entry name" value="GLYCOSYL HYDROLASE DIGH"/>
    <property type="match status" value="1"/>
</dbReference>
<dbReference type="InterPro" id="IPR017853">
    <property type="entry name" value="GH"/>
</dbReference>
<dbReference type="Pfam" id="PF02638">
    <property type="entry name" value="GHL10"/>
    <property type="match status" value="1"/>
</dbReference>
<keyword evidence="1" id="KW-0732">Signal</keyword>
<sequence>MVLKPTASLTRQSITAPAAPREFRAAWVSTVSNLDWPSRKNLSSEKQKAEIIAILDTAVQLKLNAIILQVRPSADAIYPSALEPWSEFLSGEQGKAPSPYYDPLQMWIEQAHIRGLELHAWFNPYRAKTASGKSALTQAYFNKIAPTAIKRYGDLWWLDPGEPAAMQHTLAVISDVLKRYDVDGIHLDDYFYPYPINNAKGKELAFPDDASWTNYQQQGGKLTRPDWRRQNVNLLVEAAYQSVRKEKYWVKFGIRPGIKQTHGWTASRRWHRLIQIVN</sequence>
<gene>
    <name evidence="3" type="ORF">EJG51_016500</name>
</gene>
<protein>
    <submittedName>
        <fullName evidence="3">Family 10 glycosylhydrolase</fullName>
    </submittedName>
</protein>
<dbReference type="KEGG" id="upi:EJG51_016500"/>
<dbReference type="EMBL" id="CP051152">
    <property type="protein sequence ID" value="QJQ07156.1"/>
    <property type="molecule type" value="Genomic_DNA"/>
</dbReference>
<proteinExistence type="predicted"/>
<dbReference type="InterPro" id="IPR003790">
    <property type="entry name" value="GHL10"/>
</dbReference>
<feature type="domain" description="Glycosyl hydrolase-like 10" evidence="2">
    <location>
        <begin position="22"/>
        <end position="257"/>
    </location>
</feature>
<keyword evidence="3" id="KW-0378">Hydrolase</keyword>
<evidence type="ECO:0000313" key="3">
    <source>
        <dbReference type="EMBL" id="QJQ07156.1"/>
    </source>
</evidence>
<dbReference type="AlphaFoldDB" id="A0A6M4A790"/>
<name>A0A6M4A790_9BURK</name>
<dbReference type="GO" id="GO:0016787">
    <property type="term" value="F:hydrolase activity"/>
    <property type="evidence" value="ECO:0007669"/>
    <property type="project" value="UniProtKB-KW"/>
</dbReference>